<dbReference type="GO" id="GO:0009103">
    <property type="term" value="P:lipopolysaccharide biosynthetic process"/>
    <property type="evidence" value="ECO:0007669"/>
    <property type="project" value="TreeGrafter"/>
</dbReference>
<dbReference type="EMBL" id="LBSA01000043">
    <property type="protein sequence ID" value="KKQ07533.1"/>
    <property type="molecule type" value="Genomic_DNA"/>
</dbReference>
<accession>A0A0G0EKF9</accession>
<keyword evidence="1 3" id="KW-0808">Transferase</keyword>
<evidence type="ECO:0000313" key="4">
    <source>
        <dbReference type="Proteomes" id="UP000034492"/>
    </source>
</evidence>
<dbReference type="PANTHER" id="PTHR46401">
    <property type="entry name" value="GLYCOSYLTRANSFERASE WBBK-RELATED"/>
    <property type="match status" value="1"/>
</dbReference>
<reference evidence="3 4" key="1">
    <citation type="journal article" date="2015" name="Nature">
        <title>rRNA introns, odd ribosomes, and small enigmatic genomes across a large radiation of phyla.</title>
        <authorList>
            <person name="Brown C.T."/>
            <person name="Hug L.A."/>
            <person name="Thomas B.C."/>
            <person name="Sharon I."/>
            <person name="Castelle C.J."/>
            <person name="Singh A."/>
            <person name="Wilkins M.J."/>
            <person name="Williams K.H."/>
            <person name="Banfield J.F."/>
        </authorList>
    </citation>
    <scope>NUCLEOTIDE SEQUENCE [LARGE SCALE GENOMIC DNA]</scope>
</reference>
<dbReference type="AlphaFoldDB" id="A0A0G0EKF9"/>
<evidence type="ECO:0000256" key="1">
    <source>
        <dbReference type="ARBA" id="ARBA00022679"/>
    </source>
</evidence>
<organism evidence="3 4">
    <name type="scientific">Candidatus Daviesbacteria bacterium GW2011_GWB1_36_5</name>
    <dbReference type="NCBI Taxonomy" id="1618426"/>
    <lineage>
        <taxon>Bacteria</taxon>
        <taxon>Candidatus Daviesiibacteriota</taxon>
    </lineage>
</organism>
<dbReference type="Gene3D" id="3.40.50.2000">
    <property type="entry name" value="Glycogen Phosphorylase B"/>
    <property type="match status" value="1"/>
</dbReference>
<feature type="domain" description="Glycosyl transferase family 1" evidence="2">
    <location>
        <begin position="2"/>
        <end position="157"/>
    </location>
</feature>
<gene>
    <name evidence="3" type="ORF">US19_C0043G0004</name>
</gene>
<name>A0A0G0EKF9_9BACT</name>
<dbReference type="GO" id="GO:0016757">
    <property type="term" value="F:glycosyltransferase activity"/>
    <property type="evidence" value="ECO:0007669"/>
    <property type="project" value="InterPro"/>
</dbReference>
<protein>
    <submittedName>
        <fullName evidence="3">Glycosyl transferase group 1</fullName>
    </submittedName>
</protein>
<comment type="caution">
    <text evidence="3">The sequence shown here is derived from an EMBL/GenBank/DDBJ whole genome shotgun (WGS) entry which is preliminary data.</text>
</comment>
<evidence type="ECO:0000313" key="3">
    <source>
        <dbReference type="EMBL" id="KKQ07533.1"/>
    </source>
</evidence>
<proteinExistence type="predicted"/>
<dbReference type="InterPro" id="IPR001296">
    <property type="entry name" value="Glyco_trans_1"/>
</dbReference>
<evidence type="ECO:0000259" key="2">
    <source>
        <dbReference type="Pfam" id="PF00534"/>
    </source>
</evidence>
<dbReference type="Proteomes" id="UP000034492">
    <property type="component" value="Unassembled WGS sequence"/>
</dbReference>
<dbReference type="SUPFAM" id="SSF53756">
    <property type="entry name" value="UDP-Glycosyltransferase/glycogen phosphorylase"/>
    <property type="match status" value="1"/>
</dbReference>
<dbReference type="PANTHER" id="PTHR46401:SF2">
    <property type="entry name" value="GLYCOSYLTRANSFERASE WBBK-RELATED"/>
    <property type="match status" value="1"/>
</dbReference>
<dbReference type="Pfam" id="PF00534">
    <property type="entry name" value="Glycos_transf_1"/>
    <property type="match status" value="1"/>
</dbReference>
<sequence length="214" mass="24500">MPRKNIELAIELIKKLNDPRIIFVLAGYHGDESGDYLKKIVRLVKEAGIRTKFIGTRIKSERAVTDEAGRFYTLWGCFVNADFITYPSTFEGFGNQFIEAVYFKKPIFVNRYEVYKKDIEPLGFETVAVDNKVTSDTVNRVRELLSSPEEVERIVKKNFEIGKANFSFEATQKKIEKLGIPNLHKKPGLFNIYFPHGAFSIAGGIFSEYLNLLK</sequence>